<feature type="transmembrane region" description="Helical" evidence="2">
    <location>
        <begin position="21"/>
        <end position="50"/>
    </location>
</feature>
<evidence type="ECO:0008006" key="5">
    <source>
        <dbReference type="Google" id="ProtNLM"/>
    </source>
</evidence>
<evidence type="ECO:0000256" key="2">
    <source>
        <dbReference type="SAM" id="Phobius"/>
    </source>
</evidence>
<gene>
    <name evidence="3" type="ORF">ONZ51_g13365</name>
</gene>
<dbReference type="Proteomes" id="UP001215151">
    <property type="component" value="Unassembled WGS sequence"/>
</dbReference>
<reference evidence="3" key="1">
    <citation type="submission" date="2022-11" db="EMBL/GenBank/DDBJ databases">
        <title>Genome Sequence of Cubamyces cubensis.</title>
        <authorList>
            <person name="Buettner E."/>
        </authorList>
    </citation>
    <scope>NUCLEOTIDE SEQUENCE</scope>
    <source>
        <strain evidence="3">MPL-01</strain>
    </source>
</reference>
<sequence length="162" mass="17893">MHRRGLISHIESRRPLSLATVLLRDGVIYFVVLVILNVLHLTFTMLSFVIPFDPSSQVTTFTEPVTAVLVSRFLLDLQSTNRKSLRLDPSDSMHFDTSFGGTLSFARVVGSIGSPLEPTSIGSNTQYYDYDLDDGCGVDESAPEMRHQRDSVGAGEDTRVQA</sequence>
<name>A0AAD7TEK1_9APHY</name>
<proteinExistence type="predicted"/>
<evidence type="ECO:0000313" key="3">
    <source>
        <dbReference type="EMBL" id="KAJ8453855.1"/>
    </source>
</evidence>
<feature type="region of interest" description="Disordered" evidence="1">
    <location>
        <begin position="138"/>
        <end position="162"/>
    </location>
</feature>
<dbReference type="AlphaFoldDB" id="A0AAD7TEK1"/>
<keyword evidence="2" id="KW-0472">Membrane</keyword>
<comment type="caution">
    <text evidence="3">The sequence shown here is derived from an EMBL/GenBank/DDBJ whole genome shotgun (WGS) entry which is preliminary data.</text>
</comment>
<keyword evidence="2" id="KW-1133">Transmembrane helix</keyword>
<organism evidence="3 4">
    <name type="scientific">Trametes cubensis</name>
    <dbReference type="NCBI Taxonomy" id="1111947"/>
    <lineage>
        <taxon>Eukaryota</taxon>
        <taxon>Fungi</taxon>
        <taxon>Dikarya</taxon>
        <taxon>Basidiomycota</taxon>
        <taxon>Agaricomycotina</taxon>
        <taxon>Agaricomycetes</taxon>
        <taxon>Polyporales</taxon>
        <taxon>Polyporaceae</taxon>
        <taxon>Trametes</taxon>
    </lineage>
</organism>
<evidence type="ECO:0000256" key="1">
    <source>
        <dbReference type="SAM" id="MobiDB-lite"/>
    </source>
</evidence>
<keyword evidence="4" id="KW-1185">Reference proteome</keyword>
<protein>
    <recommendedName>
        <fullName evidence="5">Transmembrane protein</fullName>
    </recommendedName>
</protein>
<dbReference type="EMBL" id="JAPEVG010001138">
    <property type="protein sequence ID" value="KAJ8453855.1"/>
    <property type="molecule type" value="Genomic_DNA"/>
</dbReference>
<accession>A0AAD7TEK1</accession>
<keyword evidence="2" id="KW-0812">Transmembrane</keyword>
<evidence type="ECO:0000313" key="4">
    <source>
        <dbReference type="Proteomes" id="UP001215151"/>
    </source>
</evidence>
<feature type="compositionally biased region" description="Basic and acidic residues" evidence="1">
    <location>
        <begin position="143"/>
        <end position="162"/>
    </location>
</feature>